<dbReference type="EMBL" id="UYSL01023404">
    <property type="protein sequence ID" value="VDL82152.1"/>
    <property type="molecule type" value="Genomic_DNA"/>
</dbReference>
<evidence type="ECO:0000313" key="2">
    <source>
        <dbReference type="EMBL" id="VDL82152.1"/>
    </source>
</evidence>
<dbReference type="WBParaSite" id="NBR_0001842601-mRNA-1">
    <property type="protein sequence ID" value="NBR_0001842601-mRNA-1"/>
    <property type="gene ID" value="NBR_0001842601"/>
</dbReference>
<name>A0A0N4YML9_NIPBR</name>
<dbReference type="Proteomes" id="UP000271162">
    <property type="component" value="Unassembled WGS sequence"/>
</dbReference>
<dbReference type="AlphaFoldDB" id="A0A0N4YML9"/>
<accession>A0A0N4YML9</accession>
<gene>
    <name evidence="2" type="ORF">NBR_LOCUS18427</name>
</gene>
<feature type="compositionally biased region" description="Basic and acidic residues" evidence="1">
    <location>
        <begin position="18"/>
        <end position="31"/>
    </location>
</feature>
<keyword evidence="3" id="KW-1185">Reference proteome</keyword>
<protein>
    <submittedName>
        <fullName evidence="2 4">Uncharacterized protein</fullName>
    </submittedName>
</protein>
<evidence type="ECO:0000313" key="3">
    <source>
        <dbReference type="Proteomes" id="UP000271162"/>
    </source>
</evidence>
<evidence type="ECO:0000313" key="4">
    <source>
        <dbReference type="WBParaSite" id="NBR_0001842601-mRNA-1"/>
    </source>
</evidence>
<reference evidence="4" key="1">
    <citation type="submission" date="2017-02" db="UniProtKB">
        <authorList>
            <consortium name="WormBaseParasite"/>
        </authorList>
    </citation>
    <scope>IDENTIFICATION</scope>
</reference>
<feature type="region of interest" description="Disordered" evidence="1">
    <location>
        <begin position="1"/>
        <end position="37"/>
    </location>
</feature>
<proteinExistence type="predicted"/>
<sequence length="37" mass="4098">MEMKVDEAAQCGSGDLVDNGRRYDTKRKDEMGGPNSH</sequence>
<organism evidence="4">
    <name type="scientific">Nippostrongylus brasiliensis</name>
    <name type="common">Rat hookworm</name>
    <dbReference type="NCBI Taxonomy" id="27835"/>
    <lineage>
        <taxon>Eukaryota</taxon>
        <taxon>Metazoa</taxon>
        <taxon>Ecdysozoa</taxon>
        <taxon>Nematoda</taxon>
        <taxon>Chromadorea</taxon>
        <taxon>Rhabditida</taxon>
        <taxon>Rhabditina</taxon>
        <taxon>Rhabditomorpha</taxon>
        <taxon>Strongyloidea</taxon>
        <taxon>Heligmosomidae</taxon>
        <taxon>Nippostrongylus</taxon>
    </lineage>
</organism>
<evidence type="ECO:0000256" key="1">
    <source>
        <dbReference type="SAM" id="MobiDB-lite"/>
    </source>
</evidence>
<reference evidence="2 3" key="2">
    <citation type="submission" date="2018-11" db="EMBL/GenBank/DDBJ databases">
        <authorList>
            <consortium name="Pathogen Informatics"/>
        </authorList>
    </citation>
    <scope>NUCLEOTIDE SEQUENCE [LARGE SCALE GENOMIC DNA]</scope>
</reference>